<dbReference type="GO" id="GO:0009381">
    <property type="term" value="F:excinuclease ABC activity"/>
    <property type="evidence" value="ECO:0007669"/>
    <property type="project" value="UniProtKB-UniRule"/>
</dbReference>
<dbReference type="SUPFAM" id="SSF82771">
    <property type="entry name" value="GIY-YIG endonuclease"/>
    <property type="match status" value="1"/>
</dbReference>
<dbReference type="FunFam" id="3.30.420.340:FF:000003">
    <property type="entry name" value="UvrABC system protein C"/>
    <property type="match status" value="1"/>
</dbReference>
<dbReference type="InterPro" id="IPR000305">
    <property type="entry name" value="GIY-YIG_endonuc"/>
</dbReference>
<comment type="function">
    <text evidence="7">The UvrABC repair system catalyzes the recognition and processing of DNA lesions. UvrC both incises the 5' and 3' sides of the lesion. The N-terminal half is responsible for the 3' incision and the C-terminal half is responsible for the 5' incision.</text>
</comment>
<dbReference type="GO" id="GO:0003677">
    <property type="term" value="F:DNA binding"/>
    <property type="evidence" value="ECO:0007669"/>
    <property type="project" value="UniProtKB-UniRule"/>
</dbReference>
<evidence type="ECO:0000256" key="1">
    <source>
        <dbReference type="ARBA" id="ARBA00022490"/>
    </source>
</evidence>
<dbReference type="InterPro" id="IPR035901">
    <property type="entry name" value="GIY-YIG_endonuc_sf"/>
</dbReference>
<keyword evidence="6 7" id="KW-0742">SOS response</keyword>
<dbReference type="Gene3D" id="4.10.860.10">
    <property type="entry name" value="UVR domain"/>
    <property type="match status" value="1"/>
</dbReference>
<dbReference type="Pfam" id="PF08459">
    <property type="entry name" value="UvrC_RNaseH_dom"/>
    <property type="match status" value="1"/>
</dbReference>
<dbReference type="Gene3D" id="3.30.420.340">
    <property type="entry name" value="UvrC, RNAse H endonuclease domain"/>
    <property type="match status" value="1"/>
</dbReference>
<dbReference type="Pfam" id="PF14520">
    <property type="entry name" value="HHH_5"/>
    <property type="match status" value="1"/>
</dbReference>
<protein>
    <recommendedName>
        <fullName evidence="7">UvrABC system protein C</fullName>
        <shortName evidence="7">Protein UvrC</shortName>
    </recommendedName>
    <alternativeName>
        <fullName evidence="7">Excinuclease ABC subunit C</fullName>
    </alternativeName>
</protein>
<dbReference type="Gene3D" id="1.10.150.20">
    <property type="entry name" value="5' to 3' exonuclease, C-terminal subdomain"/>
    <property type="match status" value="1"/>
</dbReference>
<dbReference type="Pfam" id="PF02151">
    <property type="entry name" value="UVR"/>
    <property type="match status" value="1"/>
</dbReference>
<dbReference type="EMBL" id="CP026948">
    <property type="protein sequence ID" value="AWB84060.1"/>
    <property type="molecule type" value="Genomic_DNA"/>
</dbReference>
<dbReference type="PANTHER" id="PTHR30562:SF1">
    <property type="entry name" value="UVRABC SYSTEM PROTEIN C"/>
    <property type="match status" value="1"/>
</dbReference>
<dbReference type="Gene3D" id="3.40.1440.10">
    <property type="entry name" value="GIY-YIG endonuclease"/>
    <property type="match status" value="1"/>
</dbReference>
<dbReference type="NCBIfam" id="NF001824">
    <property type="entry name" value="PRK00558.1-5"/>
    <property type="match status" value="1"/>
</dbReference>
<evidence type="ECO:0000256" key="7">
    <source>
        <dbReference type="HAMAP-Rule" id="MF_00203"/>
    </source>
</evidence>
<sequence length="699" mass="78193">MANPESYRPAPGTIPTEPGVYKFRDSSGRVVYVGKAKNLRARLNNYFQPPAQLHPRTRQMVSTAASVEWTVVASEVEALQLEYTWIKRFDPWFNVMYRDDKTYPMLAVSVGERFPRAFFYRGPRRKGVRYFGPYSHAWAVRETLDLLTRVFPIRTCSNGVYNRHQSLGRPCLLGYIDKCSAPCVGRVDEAEYDEIVRGFMAFLSGRTDTVVKELTRRMNDAAAALEFEKAARLRDDLEAVNKVMERQTVVLGGDTDADLIAFDTDELEAAVQIFIVRGGRIRAQRGWVVEKTGDEPGSRERLEEGQADPALPSLVRDFLVQYYSDAVERVNEEKAEDARLAASKVRRRGVDQESVAAPAPPVPVPHEILVCDEPAEAPEVAELLCELRGAAVDVRVPQRGDKAALMQTVKRNASEALHQHKLKRVGDLTARSQALKDIQDALGMDEAPLRMECTDISHIQGTDVVASLVVFEDGLPKKSDYRRYRIKEAAGEGRSDDVGSIAEVTRRRFKRYNDDKLANPDEEAGAMMFAEEAAEVEATSTRRFAYPPQLFIVDGGKPQVNAAQAVFDELGIVDVRLIGLAKRLEEVWVPEDDEPVILPRNSDGLYLLQQIRDEAHRFAITYHRQQRSKRMRASALDGVPGLGPARRSDLVKHFGSVKKVKEASVEQIQEVKGVGPKLAEVIFAHLHKDDPLPGPGGMN</sequence>
<comment type="subunit">
    <text evidence="7">Interacts with UvrB in an incision complex.</text>
</comment>
<evidence type="ECO:0000256" key="3">
    <source>
        <dbReference type="ARBA" id="ARBA00022769"/>
    </source>
</evidence>
<keyword evidence="2 7" id="KW-0227">DNA damage</keyword>
<dbReference type="InterPro" id="IPR036876">
    <property type="entry name" value="UVR_dom_sf"/>
</dbReference>
<dbReference type="InterPro" id="IPR038476">
    <property type="entry name" value="UvrC_RNase_H_dom_sf"/>
</dbReference>
<name>A0A2S0WE90_9CORY</name>
<dbReference type="PROSITE" id="PS50165">
    <property type="entry name" value="UVRC"/>
    <property type="match status" value="1"/>
</dbReference>
<dbReference type="CDD" id="cd10434">
    <property type="entry name" value="GIY-YIG_UvrC_Cho"/>
    <property type="match status" value="1"/>
</dbReference>
<evidence type="ECO:0000256" key="6">
    <source>
        <dbReference type="ARBA" id="ARBA00023236"/>
    </source>
</evidence>
<evidence type="ECO:0000313" key="8">
    <source>
        <dbReference type="EMBL" id="AWB84060.1"/>
    </source>
</evidence>
<dbReference type="InterPro" id="IPR010994">
    <property type="entry name" value="RuvA_2-like"/>
</dbReference>
<dbReference type="InterPro" id="IPR001162">
    <property type="entry name" value="UvrC_RNase_H_dom"/>
</dbReference>
<keyword evidence="3 7" id="KW-0228">DNA excision</keyword>
<dbReference type="InterPro" id="IPR050066">
    <property type="entry name" value="UvrABC_protein_C"/>
</dbReference>
<dbReference type="GO" id="GO:0009380">
    <property type="term" value="C:excinuclease repair complex"/>
    <property type="evidence" value="ECO:0007669"/>
    <property type="project" value="InterPro"/>
</dbReference>
<dbReference type="Pfam" id="PF01541">
    <property type="entry name" value="GIY-YIG"/>
    <property type="match status" value="1"/>
</dbReference>
<dbReference type="GO" id="GO:0005737">
    <property type="term" value="C:cytoplasm"/>
    <property type="evidence" value="ECO:0007669"/>
    <property type="project" value="UniProtKB-SubCell"/>
</dbReference>
<dbReference type="SMART" id="SM00278">
    <property type="entry name" value="HhH1"/>
    <property type="match status" value="2"/>
</dbReference>
<dbReference type="PANTHER" id="PTHR30562">
    <property type="entry name" value="UVRC/OXIDOREDUCTASE"/>
    <property type="match status" value="1"/>
</dbReference>
<evidence type="ECO:0000256" key="4">
    <source>
        <dbReference type="ARBA" id="ARBA00022881"/>
    </source>
</evidence>
<comment type="subcellular location">
    <subcellularLocation>
        <location evidence="7">Cytoplasm</location>
    </subcellularLocation>
</comment>
<evidence type="ECO:0000256" key="5">
    <source>
        <dbReference type="ARBA" id="ARBA00023204"/>
    </source>
</evidence>
<dbReference type="KEGG" id="clia:C3E79_05860"/>
<reference evidence="9" key="1">
    <citation type="submission" date="2018-01" db="EMBL/GenBank/DDBJ databases">
        <authorList>
            <person name="Li J."/>
        </authorList>
    </citation>
    <scope>NUCLEOTIDE SEQUENCE [LARGE SCALE GENOMIC DNA]</scope>
    <source>
        <strain evidence="9">2184</strain>
    </source>
</reference>
<dbReference type="SMART" id="SM00465">
    <property type="entry name" value="GIYc"/>
    <property type="match status" value="1"/>
</dbReference>
<dbReference type="Pfam" id="PF22920">
    <property type="entry name" value="UvrC_RNaseH"/>
    <property type="match status" value="1"/>
</dbReference>
<gene>
    <name evidence="7" type="primary">uvrC</name>
    <name evidence="8" type="ORF">C3E79_05860</name>
</gene>
<dbReference type="Proteomes" id="UP000244754">
    <property type="component" value="Chromosome"/>
</dbReference>
<dbReference type="HAMAP" id="MF_00203">
    <property type="entry name" value="UvrC"/>
    <property type="match status" value="1"/>
</dbReference>
<dbReference type="GO" id="GO:0009432">
    <property type="term" value="P:SOS response"/>
    <property type="evidence" value="ECO:0007669"/>
    <property type="project" value="UniProtKB-UniRule"/>
</dbReference>
<dbReference type="InterPro" id="IPR047296">
    <property type="entry name" value="GIY-YIG_UvrC_Cho"/>
</dbReference>
<dbReference type="SUPFAM" id="SSF46600">
    <property type="entry name" value="C-terminal UvrC-binding domain of UvrB"/>
    <property type="match status" value="1"/>
</dbReference>
<proteinExistence type="inferred from homology"/>
<dbReference type="GO" id="GO:0006289">
    <property type="term" value="P:nucleotide-excision repair"/>
    <property type="evidence" value="ECO:0007669"/>
    <property type="project" value="UniProtKB-UniRule"/>
</dbReference>
<keyword evidence="1 7" id="KW-0963">Cytoplasm</keyword>
<dbReference type="InterPro" id="IPR003583">
    <property type="entry name" value="Hlx-hairpin-Hlx_DNA-bd_motif"/>
</dbReference>
<dbReference type="InterPro" id="IPR001943">
    <property type="entry name" value="UVR_dom"/>
</dbReference>
<dbReference type="InterPro" id="IPR004791">
    <property type="entry name" value="UvrC"/>
</dbReference>
<keyword evidence="9" id="KW-1185">Reference proteome</keyword>
<organism evidence="8 9">
    <name type="scientific">Corynebacterium liangguodongii</name>
    <dbReference type="NCBI Taxonomy" id="2079535"/>
    <lineage>
        <taxon>Bacteria</taxon>
        <taxon>Bacillati</taxon>
        <taxon>Actinomycetota</taxon>
        <taxon>Actinomycetes</taxon>
        <taxon>Mycobacteriales</taxon>
        <taxon>Corynebacteriaceae</taxon>
        <taxon>Corynebacterium</taxon>
    </lineage>
</organism>
<comment type="similarity">
    <text evidence="7">Belongs to the UvrC family.</text>
</comment>
<evidence type="ECO:0000256" key="2">
    <source>
        <dbReference type="ARBA" id="ARBA00022763"/>
    </source>
</evidence>
<accession>A0A2S0WE90</accession>
<dbReference type="RefSeq" id="WP_108404069.1">
    <property type="nucleotide sequence ID" value="NZ_CP026948.1"/>
</dbReference>
<dbReference type="PROSITE" id="PS50164">
    <property type="entry name" value="GIY_YIG"/>
    <property type="match status" value="1"/>
</dbReference>
<dbReference type="PROSITE" id="PS50151">
    <property type="entry name" value="UVR"/>
    <property type="match status" value="1"/>
</dbReference>
<dbReference type="FunFam" id="3.40.1440.10:FF:000001">
    <property type="entry name" value="UvrABC system protein C"/>
    <property type="match status" value="1"/>
</dbReference>
<keyword evidence="4 7" id="KW-0267">Excision nuclease</keyword>
<dbReference type="AlphaFoldDB" id="A0A2S0WE90"/>
<evidence type="ECO:0000313" key="9">
    <source>
        <dbReference type="Proteomes" id="UP000244754"/>
    </source>
</evidence>
<dbReference type="OrthoDB" id="9804933at2"/>
<dbReference type="SUPFAM" id="SSF47781">
    <property type="entry name" value="RuvA domain 2-like"/>
    <property type="match status" value="1"/>
</dbReference>
<keyword evidence="5 7" id="KW-0234">DNA repair</keyword>